<dbReference type="OrthoDB" id="6683294at2"/>
<feature type="transmembrane region" description="Helical" evidence="1">
    <location>
        <begin position="127"/>
        <end position="145"/>
    </location>
</feature>
<dbReference type="Proteomes" id="UP000295709">
    <property type="component" value="Unassembled WGS sequence"/>
</dbReference>
<evidence type="ECO:0000313" key="3">
    <source>
        <dbReference type="EMBL" id="TDX94501.1"/>
    </source>
</evidence>
<dbReference type="EMBL" id="RJTX01000001">
    <property type="protein sequence ID" value="ROI00523.1"/>
    <property type="molecule type" value="Genomic_DNA"/>
</dbReference>
<keyword evidence="1" id="KW-1133">Transmembrane helix</keyword>
<dbReference type="RefSeq" id="WP_123262221.1">
    <property type="nucleotide sequence ID" value="NZ_RJTX01000001.1"/>
</dbReference>
<dbReference type="InterPro" id="IPR049458">
    <property type="entry name" value="EpsG-like"/>
</dbReference>
<dbReference type="EMBL" id="SOQW01000001">
    <property type="protein sequence ID" value="TDX94501.1"/>
    <property type="molecule type" value="Genomic_DNA"/>
</dbReference>
<keyword evidence="5" id="KW-1185">Reference proteome</keyword>
<feature type="transmembrane region" description="Helical" evidence="1">
    <location>
        <begin position="6"/>
        <end position="26"/>
    </location>
</feature>
<name>A0A3N0W683_9FLAO</name>
<dbReference type="Pfam" id="PF14897">
    <property type="entry name" value="EpsG"/>
    <property type="match status" value="1"/>
</dbReference>
<comment type="caution">
    <text evidence="2">The sequence shown here is derived from an EMBL/GenBank/DDBJ whole genome shotgun (WGS) entry which is preliminary data.</text>
</comment>
<feature type="transmembrane region" description="Helical" evidence="1">
    <location>
        <begin position="293"/>
        <end position="311"/>
    </location>
</feature>
<feature type="transmembrane region" description="Helical" evidence="1">
    <location>
        <begin position="101"/>
        <end position="121"/>
    </location>
</feature>
<feature type="transmembrane region" description="Helical" evidence="1">
    <location>
        <begin position="179"/>
        <end position="202"/>
    </location>
</feature>
<evidence type="ECO:0000313" key="2">
    <source>
        <dbReference type="EMBL" id="ROI00523.1"/>
    </source>
</evidence>
<sequence length="361" mass="42233">MDIFNLKYYIIYSVFAITAFIFAMYVDFKKKQYNNISRFIAAVFFILIALLFGFRGEEIGSDTEMYKWQFMYHANLDFGIQFIFKYLIVFVHVFTDEAQYFLVAISLFYVLFIFWSINVFLKSFESNFLLIAFSFVSLFFFLALGINIIRQGVSLALVLLAVSYYFKDNKNIKSWLIPFIIAIGFHSATAVILILFIIIVLIRKVSLNYYYIWYFLLLGISALGGSILSFGSFLNYLLVIDSKRSDFYVKGEGAGEYVIGFKAQFVAFNTIFLIIFSLINHKLLKNENENYKLLLKYYLSISGVFFMMFQIPFSDRWGIMSWVMIPFLIAPLFSINNTSRLGIFTVLFLIFVFVFFNIYNS</sequence>
<feature type="transmembrane region" description="Helical" evidence="1">
    <location>
        <begin position="259"/>
        <end position="281"/>
    </location>
</feature>
<protein>
    <submittedName>
        <fullName evidence="2">EpsG family protein</fullName>
    </submittedName>
    <submittedName>
        <fullName evidence="3">EpsG-like putative glucosyltransferase</fullName>
    </submittedName>
</protein>
<evidence type="ECO:0000256" key="1">
    <source>
        <dbReference type="SAM" id="Phobius"/>
    </source>
</evidence>
<dbReference type="AlphaFoldDB" id="A0A3N0W683"/>
<organism evidence="2 4">
    <name type="scientific">Chryseobacterium daecheongense</name>
    <dbReference type="NCBI Taxonomy" id="192389"/>
    <lineage>
        <taxon>Bacteria</taxon>
        <taxon>Pseudomonadati</taxon>
        <taxon>Bacteroidota</taxon>
        <taxon>Flavobacteriia</taxon>
        <taxon>Flavobacteriales</taxon>
        <taxon>Weeksellaceae</taxon>
        <taxon>Chryseobacterium group</taxon>
        <taxon>Chryseobacterium</taxon>
    </lineage>
</organism>
<gene>
    <name evidence="3" type="ORF">BCF50_0269</name>
    <name evidence="2" type="ORF">EGI05_06465</name>
</gene>
<reference evidence="4" key="1">
    <citation type="submission" date="2018-11" db="EMBL/GenBank/DDBJ databases">
        <title>Proposal to divide the Flavobacteriaceae and reorganize its genera based on Amino Acid Identity values calculated from whole genome sequences.</title>
        <authorList>
            <person name="Nicholson A.C."/>
            <person name="Gulvik C.A."/>
            <person name="Whitney A.M."/>
            <person name="Humrighouse B.W."/>
            <person name="Bell M."/>
            <person name="Holmes B."/>
            <person name="Steigerwalt A."/>
            <person name="Villarma A."/>
            <person name="Sheth M."/>
            <person name="Batra D."/>
            <person name="Pryor J."/>
            <person name="Bernardet J.-F."/>
            <person name="Hugo C."/>
            <person name="Kampfer P."/>
            <person name="Newman J."/>
            <person name="Mcquiston J.R."/>
        </authorList>
    </citation>
    <scope>NUCLEOTIDE SEQUENCE [LARGE SCALE GENOMIC DNA]</scope>
    <source>
        <strain evidence="4">DSM 15235</strain>
    </source>
</reference>
<feature type="transmembrane region" description="Helical" evidence="1">
    <location>
        <begin position="317"/>
        <end position="334"/>
    </location>
</feature>
<dbReference type="Proteomes" id="UP000269375">
    <property type="component" value="Unassembled WGS sequence"/>
</dbReference>
<proteinExistence type="predicted"/>
<keyword evidence="1" id="KW-0812">Transmembrane</keyword>
<feature type="transmembrane region" description="Helical" evidence="1">
    <location>
        <begin position="214"/>
        <end position="239"/>
    </location>
</feature>
<evidence type="ECO:0000313" key="4">
    <source>
        <dbReference type="Proteomes" id="UP000269375"/>
    </source>
</evidence>
<evidence type="ECO:0000313" key="5">
    <source>
        <dbReference type="Proteomes" id="UP000295709"/>
    </source>
</evidence>
<keyword evidence="1" id="KW-0472">Membrane</keyword>
<accession>A0A3N0W683</accession>
<feature type="transmembrane region" description="Helical" evidence="1">
    <location>
        <begin position="76"/>
        <end position="94"/>
    </location>
</feature>
<feature type="transmembrane region" description="Helical" evidence="1">
    <location>
        <begin position="341"/>
        <end position="359"/>
    </location>
</feature>
<reference evidence="3 5" key="2">
    <citation type="submission" date="2019-03" db="EMBL/GenBank/DDBJ databases">
        <title>Genomic Encyclopedia of Archaeal and Bacterial Type Strains, Phase II (KMG-II): from individual species to whole genera.</title>
        <authorList>
            <person name="Goeker M."/>
        </authorList>
    </citation>
    <scope>NUCLEOTIDE SEQUENCE [LARGE SCALE GENOMIC DNA]</scope>
    <source>
        <strain evidence="3 5">DSM 15235</strain>
    </source>
</reference>
<feature type="transmembrane region" description="Helical" evidence="1">
    <location>
        <begin position="38"/>
        <end position="56"/>
    </location>
</feature>